<dbReference type="Pfam" id="PF07099">
    <property type="entry name" value="DUF1361"/>
    <property type="match status" value="1"/>
</dbReference>
<sequence>MIHLSAWKSAAFLAALSALTLLVYSVFRNKTYFDFLTWNLFLAWVPFVFSFIAYEIGRRAQSRMRAAIIVVLGAGWLLFYPNAPYIVTDLVHLTAMKGLYASGQGTFAFRYWYDLLVLVLFAWNGLLLCVYSLYQVHSLIRLAAGSLLAWGFVAAAALLGGYGVLLGRVYRLNSWDVLRDVSLIKRIALESLHAPVMLFSLLFGLMIGIVYVSFYFVVHQAVRAAKRA</sequence>
<reference evidence="2 5" key="2">
    <citation type="submission" date="2022-05" db="EMBL/GenBank/DDBJ databases">
        <title>Genome Sequencing of Bee-Associated Microbes.</title>
        <authorList>
            <person name="Dunlap C."/>
        </authorList>
    </citation>
    <scope>NUCLEOTIDE SEQUENCE [LARGE SCALE GENOMIC DNA]</scope>
    <source>
        <strain evidence="2 5">NRRL B-23120</strain>
    </source>
</reference>
<proteinExistence type="predicted"/>
<feature type="transmembrane region" description="Helical" evidence="1">
    <location>
        <begin position="146"/>
        <end position="165"/>
    </location>
</feature>
<dbReference type="RefSeq" id="WP_042230223.1">
    <property type="nucleotide sequence ID" value="NZ_CP026520.1"/>
</dbReference>
<dbReference type="OrthoDB" id="4540541at2"/>
<evidence type="ECO:0000313" key="4">
    <source>
        <dbReference type="Proteomes" id="UP000288943"/>
    </source>
</evidence>
<keyword evidence="1" id="KW-1133">Transmembrane helix</keyword>
<dbReference type="AlphaFoldDB" id="A0A410X1L3"/>
<feature type="transmembrane region" description="Helical" evidence="1">
    <location>
        <begin position="111"/>
        <end position="134"/>
    </location>
</feature>
<dbReference type="KEGG" id="pchi:PC41400_23645"/>
<dbReference type="EMBL" id="CP026520">
    <property type="protein sequence ID" value="QAV20506.1"/>
    <property type="molecule type" value="Genomic_DNA"/>
</dbReference>
<dbReference type="Proteomes" id="UP001527202">
    <property type="component" value="Unassembled WGS sequence"/>
</dbReference>
<dbReference type="EMBL" id="JAMDMJ010000003">
    <property type="protein sequence ID" value="MCY9594806.1"/>
    <property type="molecule type" value="Genomic_DNA"/>
</dbReference>
<reference evidence="3 4" key="1">
    <citation type="submission" date="2018-01" db="EMBL/GenBank/DDBJ databases">
        <title>The whole genome sequencing and assembly of Paenibacillus chitinolyticus KCCM 41400 strain.</title>
        <authorList>
            <person name="Kim J.-Y."/>
            <person name="Park M.-K."/>
            <person name="Lee Y.-J."/>
            <person name="Yi H."/>
            <person name="Bahn Y.-S."/>
            <person name="Kim J.F."/>
            <person name="Lee D.-W."/>
        </authorList>
    </citation>
    <scope>NUCLEOTIDE SEQUENCE [LARGE SCALE GENOMIC DNA]</scope>
    <source>
        <strain evidence="3 4">KCCM 41400</strain>
    </source>
</reference>
<evidence type="ECO:0000313" key="5">
    <source>
        <dbReference type="Proteomes" id="UP001527202"/>
    </source>
</evidence>
<dbReference type="GeneID" id="95377791"/>
<evidence type="ECO:0000313" key="3">
    <source>
        <dbReference type="EMBL" id="QAV20506.1"/>
    </source>
</evidence>
<gene>
    <name evidence="2" type="ORF">M5X16_03335</name>
    <name evidence="3" type="ORF">PC41400_23645</name>
</gene>
<accession>A0A410X1L3</accession>
<dbReference type="Proteomes" id="UP000288943">
    <property type="component" value="Chromosome"/>
</dbReference>
<keyword evidence="5" id="KW-1185">Reference proteome</keyword>
<feature type="transmembrane region" description="Helical" evidence="1">
    <location>
        <begin position="35"/>
        <end position="54"/>
    </location>
</feature>
<organism evidence="3 4">
    <name type="scientific">Paenibacillus chitinolyticus</name>
    <dbReference type="NCBI Taxonomy" id="79263"/>
    <lineage>
        <taxon>Bacteria</taxon>
        <taxon>Bacillati</taxon>
        <taxon>Bacillota</taxon>
        <taxon>Bacilli</taxon>
        <taxon>Bacillales</taxon>
        <taxon>Paenibacillaceae</taxon>
        <taxon>Paenibacillus</taxon>
    </lineage>
</organism>
<dbReference type="InterPro" id="IPR009793">
    <property type="entry name" value="DUF1361"/>
</dbReference>
<evidence type="ECO:0000256" key="1">
    <source>
        <dbReference type="SAM" id="Phobius"/>
    </source>
</evidence>
<feature type="transmembrane region" description="Helical" evidence="1">
    <location>
        <begin position="196"/>
        <end position="218"/>
    </location>
</feature>
<name>A0A410X1L3_9BACL</name>
<keyword evidence="1" id="KW-0472">Membrane</keyword>
<keyword evidence="1" id="KW-0812">Transmembrane</keyword>
<evidence type="ECO:0000313" key="2">
    <source>
        <dbReference type="EMBL" id="MCY9594806.1"/>
    </source>
</evidence>
<feature type="transmembrane region" description="Helical" evidence="1">
    <location>
        <begin position="66"/>
        <end position="87"/>
    </location>
</feature>
<protein>
    <submittedName>
        <fullName evidence="3">DUF1361 domain-containing protein</fullName>
    </submittedName>
</protein>